<reference evidence="6" key="1">
    <citation type="submission" date="2021-02" db="EMBL/GenBank/DDBJ databases">
        <authorList>
            <person name="Nowell W R."/>
        </authorList>
    </citation>
    <scope>NUCLEOTIDE SEQUENCE</scope>
</reference>
<dbReference type="InterPro" id="IPR009053">
    <property type="entry name" value="Prefoldin"/>
</dbReference>
<evidence type="ECO:0000256" key="2">
    <source>
        <dbReference type="ARBA" id="ARBA00011695"/>
    </source>
</evidence>
<name>A0A815Y9W5_9BILA</name>
<evidence type="ECO:0000313" key="7">
    <source>
        <dbReference type="Proteomes" id="UP000663834"/>
    </source>
</evidence>
<dbReference type="PANTHER" id="PTHR20903">
    <property type="entry name" value="PREFOLDIN SUBUNIT 1-RELATED"/>
    <property type="match status" value="1"/>
</dbReference>
<evidence type="ECO:0000313" key="5">
    <source>
        <dbReference type="EMBL" id="CAF1484114.1"/>
    </source>
</evidence>
<sequence length="184" mass="21050">MITTQLKLHEIWNNNLPSSSSQVEKSHTESDRNLIVSYQPTESYTIPGRGIDVGTTVASNEQAEETQRMLGQFQMKMIDIQTSLRKSTTQVEGLKRDIHRSKLTDKEINTIDENTPMFISVGRMFVLNKKSDVREQIENKIKLCENDIKKQEGTKSYLEKQLRECESQFKEKFSVGGGKTSRSS</sequence>
<dbReference type="SUPFAM" id="SSF46579">
    <property type="entry name" value="Prefoldin"/>
    <property type="match status" value="1"/>
</dbReference>
<protein>
    <recommendedName>
        <fullName evidence="8">Prefoldin subunit 1</fullName>
    </recommendedName>
</protein>
<feature type="coiled-coil region" evidence="4">
    <location>
        <begin position="127"/>
        <end position="168"/>
    </location>
</feature>
<accession>A0A815Y9W5</accession>
<evidence type="ECO:0000256" key="1">
    <source>
        <dbReference type="ARBA" id="ARBA00008045"/>
    </source>
</evidence>
<evidence type="ECO:0008006" key="8">
    <source>
        <dbReference type="Google" id="ProtNLM"/>
    </source>
</evidence>
<dbReference type="PANTHER" id="PTHR20903:SF0">
    <property type="entry name" value="PREFOLDIN SUBUNIT 1"/>
    <property type="match status" value="1"/>
</dbReference>
<dbReference type="Proteomes" id="UP000663855">
    <property type="component" value="Unassembled WGS sequence"/>
</dbReference>
<comment type="similarity">
    <text evidence="1">Belongs to the prefoldin subunit beta family.</text>
</comment>
<comment type="caution">
    <text evidence="6">The sequence shown here is derived from an EMBL/GenBank/DDBJ whole genome shotgun (WGS) entry which is preliminary data.</text>
</comment>
<keyword evidence="3" id="KW-0143">Chaperone</keyword>
<dbReference type="GO" id="GO:0016272">
    <property type="term" value="C:prefoldin complex"/>
    <property type="evidence" value="ECO:0007669"/>
    <property type="project" value="InterPro"/>
</dbReference>
<dbReference type="GO" id="GO:0051082">
    <property type="term" value="F:unfolded protein binding"/>
    <property type="evidence" value="ECO:0007669"/>
    <property type="project" value="InterPro"/>
</dbReference>
<proteinExistence type="inferred from homology"/>
<dbReference type="GO" id="GO:0005737">
    <property type="term" value="C:cytoplasm"/>
    <property type="evidence" value="ECO:0007669"/>
    <property type="project" value="TreeGrafter"/>
</dbReference>
<dbReference type="Pfam" id="PF01920">
    <property type="entry name" value="Prefoldin_2"/>
    <property type="match status" value="1"/>
</dbReference>
<dbReference type="EMBL" id="CAJNOV010012385">
    <property type="protein sequence ID" value="CAF1484114.1"/>
    <property type="molecule type" value="Genomic_DNA"/>
</dbReference>
<dbReference type="GO" id="GO:0044183">
    <property type="term" value="F:protein folding chaperone"/>
    <property type="evidence" value="ECO:0007669"/>
    <property type="project" value="TreeGrafter"/>
</dbReference>
<dbReference type="InterPro" id="IPR002777">
    <property type="entry name" value="PFD_beta-like"/>
</dbReference>
<evidence type="ECO:0000256" key="3">
    <source>
        <dbReference type="ARBA" id="ARBA00023186"/>
    </source>
</evidence>
<dbReference type="CDD" id="cd23164">
    <property type="entry name" value="Prefoldin_1"/>
    <property type="match status" value="1"/>
</dbReference>
<dbReference type="Proteomes" id="UP000663834">
    <property type="component" value="Unassembled WGS sequence"/>
</dbReference>
<organism evidence="6 7">
    <name type="scientific">Rotaria magnacalcarata</name>
    <dbReference type="NCBI Taxonomy" id="392030"/>
    <lineage>
        <taxon>Eukaryota</taxon>
        <taxon>Metazoa</taxon>
        <taxon>Spiralia</taxon>
        <taxon>Gnathifera</taxon>
        <taxon>Rotifera</taxon>
        <taxon>Eurotatoria</taxon>
        <taxon>Bdelloidea</taxon>
        <taxon>Philodinida</taxon>
        <taxon>Philodinidae</taxon>
        <taxon>Rotaria</taxon>
    </lineage>
</organism>
<dbReference type="OrthoDB" id="5242628at2759"/>
<evidence type="ECO:0000256" key="4">
    <source>
        <dbReference type="SAM" id="Coils"/>
    </source>
</evidence>
<dbReference type="AlphaFoldDB" id="A0A815Y9W5"/>
<dbReference type="Gene3D" id="1.10.287.370">
    <property type="match status" value="1"/>
</dbReference>
<comment type="subunit">
    <text evidence="2">Heterohexamer of two PFD-alpha type and four PFD-beta type subunits.</text>
</comment>
<gene>
    <name evidence="5" type="ORF">CJN711_LOCUS26327</name>
    <name evidence="6" type="ORF">KQP761_LOCUS18872</name>
</gene>
<evidence type="ECO:0000313" key="6">
    <source>
        <dbReference type="EMBL" id="CAF1567489.1"/>
    </source>
</evidence>
<dbReference type="EMBL" id="CAJNOW010009593">
    <property type="protein sequence ID" value="CAF1567489.1"/>
    <property type="molecule type" value="Genomic_DNA"/>
</dbReference>
<keyword evidence="4" id="KW-0175">Coiled coil</keyword>